<evidence type="ECO:0000256" key="4">
    <source>
        <dbReference type="ARBA" id="ARBA00038054"/>
    </source>
</evidence>
<dbReference type="Pfam" id="PF01613">
    <property type="entry name" value="Flavin_Reduct"/>
    <property type="match status" value="1"/>
</dbReference>
<dbReference type="GO" id="GO:0010181">
    <property type="term" value="F:FMN binding"/>
    <property type="evidence" value="ECO:0007669"/>
    <property type="project" value="InterPro"/>
</dbReference>
<evidence type="ECO:0000256" key="1">
    <source>
        <dbReference type="ARBA" id="ARBA00001917"/>
    </source>
</evidence>
<dbReference type="SMART" id="SM00903">
    <property type="entry name" value="Flavin_Reduct"/>
    <property type="match status" value="1"/>
</dbReference>
<evidence type="ECO:0000313" key="6">
    <source>
        <dbReference type="EMBL" id="CAB5003435.1"/>
    </source>
</evidence>
<evidence type="ECO:0000259" key="5">
    <source>
        <dbReference type="SMART" id="SM00903"/>
    </source>
</evidence>
<proteinExistence type="inferred from homology"/>
<sequence>MTSKNPPASSARVVIDPAESRSVYPLLGSLVVPRPIAWVSSQSPSGIDNLAPHSFFTIVSTAPPIIVFSSMGEKDTVRNIRATGEFVVCGSTAAMLEQINVTGVDFDPQVSEFDAAGLTREPSETVAAFRVAESPFALECRLVEIKEMGNGLVVFGEVTRIVVDESVLVNGRVSIHLLDPIARLGGSDWSRIGEITTRRRLSVEEFISATS</sequence>
<dbReference type="PANTHER" id="PTHR33798">
    <property type="entry name" value="FLAVOPROTEIN OXYGENASE"/>
    <property type="match status" value="1"/>
</dbReference>
<dbReference type="SUPFAM" id="SSF50475">
    <property type="entry name" value="FMN-binding split barrel"/>
    <property type="match status" value="1"/>
</dbReference>
<comment type="similarity">
    <text evidence="4">Belongs to the flavoredoxin family.</text>
</comment>
<dbReference type="PANTHER" id="PTHR33798:SF5">
    <property type="entry name" value="FLAVIN REDUCTASE LIKE DOMAIN-CONTAINING PROTEIN"/>
    <property type="match status" value="1"/>
</dbReference>
<dbReference type="InterPro" id="IPR012349">
    <property type="entry name" value="Split_barrel_FMN-bd"/>
</dbReference>
<keyword evidence="2" id="KW-0285">Flavoprotein</keyword>
<evidence type="ECO:0000256" key="3">
    <source>
        <dbReference type="ARBA" id="ARBA00022643"/>
    </source>
</evidence>
<gene>
    <name evidence="6" type="ORF">UFOPK4061_00454</name>
</gene>
<organism evidence="6">
    <name type="scientific">freshwater metagenome</name>
    <dbReference type="NCBI Taxonomy" id="449393"/>
    <lineage>
        <taxon>unclassified sequences</taxon>
        <taxon>metagenomes</taxon>
        <taxon>ecological metagenomes</taxon>
    </lineage>
</organism>
<dbReference type="InterPro" id="IPR002563">
    <property type="entry name" value="Flavin_Rdtase-like_dom"/>
</dbReference>
<keyword evidence="3" id="KW-0288">FMN</keyword>
<name>A0A6J7PG08_9ZZZZ</name>
<reference evidence="6" key="1">
    <citation type="submission" date="2020-05" db="EMBL/GenBank/DDBJ databases">
        <authorList>
            <person name="Chiriac C."/>
            <person name="Salcher M."/>
            <person name="Ghai R."/>
            <person name="Kavagutti S V."/>
        </authorList>
    </citation>
    <scope>NUCLEOTIDE SEQUENCE</scope>
</reference>
<dbReference type="Gene3D" id="2.30.110.10">
    <property type="entry name" value="Electron Transport, Fmn-binding Protein, Chain A"/>
    <property type="match status" value="1"/>
</dbReference>
<dbReference type="AlphaFoldDB" id="A0A6J7PG08"/>
<comment type="cofactor">
    <cofactor evidence="1">
        <name>FMN</name>
        <dbReference type="ChEBI" id="CHEBI:58210"/>
    </cofactor>
</comment>
<protein>
    <submittedName>
        <fullName evidence="6">Unannotated protein</fullName>
    </submittedName>
</protein>
<evidence type="ECO:0000256" key="2">
    <source>
        <dbReference type="ARBA" id="ARBA00022630"/>
    </source>
</evidence>
<feature type="domain" description="Flavin reductase like" evidence="5">
    <location>
        <begin position="29"/>
        <end position="177"/>
    </location>
</feature>
<accession>A0A6J7PG08</accession>
<dbReference type="EMBL" id="CAFBPD010000061">
    <property type="protein sequence ID" value="CAB5003435.1"/>
    <property type="molecule type" value="Genomic_DNA"/>
</dbReference>